<sequence>METPLASPLCRSLRIFQVFGANTHVGKTVCTTLLASSAERLFKNHQVTYLKPVSTGPSSQADDKHVERFATRVWPKTLFQYHLAVSPHAAALASGKPVPSDHQLVAKCRDFIAQRAGLGHGWLFVETAGGVHSPAPSGTTQANVYIPLRIPSILVGDSQLGGISQTISAFESLHLRGYTVELILLFQDPRHQNLEFLAEYFNKHHGIPVFGLPVPPAKTQDADSDALAMQEYYSNEQCQEIAAKVLEQLHNSHEQRLARLETMAAKAHKQIWYPFTQQSLLAPKDIMTIDSAHQDCFQTLVPQSCSGASQEALLQSSFDGSASWWTQGLGHANPQLTLAAAHAAGRYGHVMFAGAVHEPAMALAETLLQGMASRRLSRVFFSDNGSTGNEVALKMALRAARLRYGWGAREPIGVLGLRGGYHGDTIGAMDSSEPGAFNKKVEWYEGKGFWLDYPTILCSNGKWIITTEDGLAEQLGTSSSFASLADVFDVESREERGEHKHYESYILGILQQLQGQGRRLGALILEPVVLGAGGMRLVDPLFQRTLVKLVRRSEHLFGSCSHGSVEASDWSGLPIIFDEVFTGLYRLGRFSSASFLGVDADISVHAKLLTGGLVPLCATLASDGIFNAFDSPDKTDALLHGHSYTAHPVGCQVAVESVRELQAMDRRGAWDWAQTDGWSHVWSVWPHSLVDRLSRKTDAVVGAWALGSVLAIHVSDGSGTGYSSNAAQGLRNALAKQRDLFNIHSRVLGNVLYLMAGQKTSQSTVQLVAHLVDEEFKHEHHWPIGED</sequence>
<dbReference type="GO" id="GO:0030170">
    <property type="term" value="F:pyridoxal phosphate binding"/>
    <property type="evidence" value="ECO:0007669"/>
    <property type="project" value="InterPro"/>
</dbReference>
<dbReference type="PANTHER" id="PTHR42684:SF3">
    <property type="entry name" value="ADENOSYLMETHIONINE-8-AMINO-7-OXONONANOATE AMINOTRANSFERASE"/>
    <property type="match status" value="1"/>
</dbReference>
<dbReference type="PANTHER" id="PTHR42684">
    <property type="entry name" value="ADENOSYLMETHIONINE-8-AMINO-7-OXONONANOATE AMINOTRANSFERASE"/>
    <property type="match status" value="1"/>
</dbReference>
<dbReference type="EMBL" id="NJEU01000779">
    <property type="protein sequence ID" value="PHH70596.1"/>
    <property type="molecule type" value="Genomic_DNA"/>
</dbReference>
<organism evidence="5 6">
    <name type="scientific">Ophiocordyceps australis</name>
    <dbReference type="NCBI Taxonomy" id="1399860"/>
    <lineage>
        <taxon>Eukaryota</taxon>
        <taxon>Fungi</taxon>
        <taxon>Dikarya</taxon>
        <taxon>Ascomycota</taxon>
        <taxon>Pezizomycotina</taxon>
        <taxon>Sordariomycetes</taxon>
        <taxon>Hypocreomycetidae</taxon>
        <taxon>Hypocreales</taxon>
        <taxon>Ophiocordycipitaceae</taxon>
        <taxon>Ophiocordyceps</taxon>
    </lineage>
</organism>
<reference evidence="5 6" key="1">
    <citation type="submission" date="2017-06" db="EMBL/GenBank/DDBJ databases">
        <title>Ant-infecting Ophiocordyceps genomes reveal a high diversity of potential behavioral manipulation genes and a possible major role for enterotoxins.</title>
        <authorList>
            <person name="De Bekker C."/>
            <person name="Evans H.C."/>
            <person name="Brachmann A."/>
            <person name="Hughes D.P."/>
        </authorList>
    </citation>
    <scope>NUCLEOTIDE SEQUENCE [LARGE SCALE GENOMIC DNA]</scope>
    <source>
        <strain evidence="5 6">1348a</strain>
    </source>
</reference>
<keyword evidence="6" id="KW-1185">Reference proteome</keyword>
<dbReference type="Gene3D" id="3.40.50.300">
    <property type="entry name" value="P-loop containing nucleotide triphosphate hydrolases"/>
    <property type="match status" value="1"/>
</dbReference>
<dbReference type="Pfam" id="PF00202">
    <property type="entry name" value="Aminotran_3"/>
    <property type="match status" value="2"/>
</dbReference>
<dbReference type="InterPro" id="IPR027417">
    <property type="entry name" value="P-loop_NTPase"/>
</dbReference>
<dbReference type="Gene3D" id="3.40.640.10">
    <property type="entry name" value="Type I PLP-dependent aspartate aminotransferase-like (Major domain)"/>
    <property type="match status" value="1"/>
</dbReference>
<dbReference type="GO" id="GO:0009102">
    <property type="term" value="P:biotin biosynthetic process"/>
    <property type="evidence" value="ECO:0007669"/>
    <property type="project" value="TreeGrafter"/>
</dbReference>
<dbReference type="InterPro" id="IPR049704">
    <property type="entry name" value="Aminotrans_3_PPA_site"/>
</dbReference>
<dbReference type="Pfam" id="PF13500">
    <property type="entry name" value="AAA_26"/>
    <property type="match status" value="1"/>
</dbReference>
<dbReference type="PROSITE" id="PS00600">
    <property type="entry name" value="AA_TRANSFER_CLASS_3"/>
    <property type="match status" value="1"/>
</dbReference>
<feature type="coiled-coil region" evidence="4">
    <location>
        <begin position="243"/>
        <end position="270"/>
    </location>
</feature>
<comment type="caution">
    <text evidence="5">The sequence shown here is derived from an EMBL/GenBank/DDBJ whole genome shotgun (WGS) entry which is preliminary data.</text>
</comment>
<evidence type="ECO:0000256" key="2">
    <source>
        <dbReference type="ARBA" id="ARBA00022576"/>
    </source>
</evidence>
<evidence type="ECO:0008006" key="7">
    <source>
        <dbReference type="Google" id="ProtNLM"/>
    </source>
</evidence>
<evidence type="ECO:0000256" key="1">
    <source>
        <dbReference type="ARBA" id="ARBA00004173"/>
    </source>
</evidence>
<dbReference type="GO" id="GO:0005739">
    <property type="term" value="C:mitochondrion"/>
    <property type="evidence" value="ECO:0007669"/>
    <property type="project" value="UniProtKB-SubCell"/>
</dbReference>
<dbReference type="GO" id="GO:0004015">
    <property type="term" value="F:adenosylmethionine-8-amino-7-oxononanoate transaminase activity"/>
    <property type="evidence" value="ECO:0007669"/>
    <property type="project" value="TreeGrafter"/>
</dbReference>
<dbReference type="InterPro" id="IPR015424">
    <property type="entry name" value="PyrdxlP-dep_Trfase"/>
</dbReference>
<dbReference type="OrthoDB" id="425114at2759"/>
<dbReference type="Proteomes" id="UP000224854">
    <property type="component" value="Unassembled WGS sequence"/>
</dbReference>
<dbReference type="SUPFAM" id="SSF53383">
    <property type="entry name" value="PLP-dependent transferases"/>
    <property type="match status" value="1"/>
</dbReference>
<gene>
    <name evidence="5" type="ORF">CDD82_7021</name>
</gene>
<proteinExistence type="predicted"/>
<keyword evidence="4" id="KW-0175">Coiled coil</keyword>
<keyword evidence="2" id="KW-0032">Aminotransferase</keyword>
<dbReference type="SUPFAM" id="SSF52540">
    <property type="entry name" value="P-loop containing nucleoside triphosphate hydrolases"/>
    <property type="match status" value="1"/>
</dbReference>
<evidence type="ECO:0000256" key="4">
    <source>
        <dbReference type="SAM" id="Coils"/>
    </source>
</evidence>
<name>A0A2C5YS85_9HYPO</name>
<accession>A0A2C5YS85</accession>
<protein>
    <recommendedName>
        <fullName evidence="7">Dethiobiotin synthase</fullName>
    </recommendedName>
</protein>
<keyword evidence="3" id="KW-0808">Transferase</keyword>
<evidence type="ECO:0000313" key="5">
    <source>
        <dbReference type="EMBL" id="PHH70596.1"/>
    </source>
</evidence>
<dbReference type="CDD" id="cd03109">
    <property type="entry name" value="DTBS"/>
    <property type="match status" value="1"/>
</dbReference>
<evidence type="ECO:0000313" key="6">
    <source>
        <dbReference type="Proteomes" id="UP000224854"/>
    </source>
</evidence>
<dbReference type="AlphaFoldDB" id="A0A2C5YS85"/>
<comment type="subcellular location">
    <subcellularLocation>
        <location evidence="1">Mitochondrion</location>
    </subcellularLocation>
</comment>
<dbReference type="InterPro" id="IPR005814">
    <property type="entry name" value="Aminotrans_3"/>
</dbReference>
<dbReference type="GO" id="GO:0004141">
    <property type="term" value="F:dethiobiotin synthase activity"/>
    <property type="evidence" value="ECO:0007669"/>
    <property type="project" value="TreeGrafter"/>
</dbReference>
<dbReference type="InterPro" id="IPR015421">
    <property type="entry name" value="PyrdxlP-dep_Trfase_major"/>
</dbReference>
<evidence type="ECO:0000256" key="3">
    <source>
        <dbReference type="ARBA" id="ARBA00022679"/>
    </source>
</evidence>
<dbReference type="FunFam" id="3.90.1150.10:FF:000080">
    <property type="entry name" value="Bifunctional dethiobiotin synthetase/adenosylmethionine-8-amino-7-oxononanoate aminotransferase"/>
    <property type="match status" value="1"/>
</dbReference>